<sequence>MIIDDMATSSPTRQRRRGHDPESVLSIAVGVFNERGYDGTSMEDLARALGVTKSAIYYHVPGKEQLLARALDRALDGLFEMVTDERALSGAAIDRLEWVVRQSVRILVDRLPYVTLLLRVRGNSRTERAALERRREFDRFISGLVKEAAEEGSIRADVDPGLVTRLLFGSVNSITEWYQPARGASADALSDALLKMTFDGLRSGVA</sequence>
<dbReference type="SUPFAM" id="SSF48498">
    <property type="entry name" value="Tetracyclin repressor-like, C-terminal domain"/>
    <property type="match status" value="1"/>
</dbReference>
<dbReference type="Proteomes" id="UP001500902">
    <property type="component" value="Unassembled WGS sequence"/>
</dbReference>
<dbReference type="PRINTS" id="PR00455">
    <property type="entry name" value="HTHTETR"/>
</dbReference>
<dbReference type="InterPro" id="IPR009057">
    <property type="entry name" value="Homeodomain-like_sf"/>
</dbReference>
<organism evidence="7 8">
    <name type="scientific">Nonomuraea antimicrobica</name>
    <dbReference type="NCBI Taxonomy" id="561173"/>
    <lineage>
        <taxon>Bacteria</taxon>
        <taxon>Bacillati</taxon>
        <taxon>Actinomycetota</taxon>
        <taxon>Actinomycetes</taxon>
        <taxon>Streptosporangiales</taxon>
        <taxon>Streptosporangiaceae</taxon>
        <taxon>Nonomuraea</taxon>
    </lineage>
</organism>
<dbReference type="Gene3D" id="1.10.10.60">
    <property type="entry name" value="Homeodomain-like"/>
    <property type="match status" value="1"/>
</dbReference>
<reference evidence="8" key="1">
    <citation type="journal article" date="2019" name="Int. J. Syst. Evol. Microbiol.">
        <title>The Global Catalogue of Microorganisms (GCM) 10K type strain sequencing project: providing services to taxonomists for standard genome sequencing and annotation.</title>
        <authorList>
            <consortium name="The Broad Institute Genomics Platform"/>
            <consortium name="The Broad Institute Genome Sequencing Center for Infectious Disease"/>
            <person name="Wu L."/>
            <person name="Ma J."/>
        </authorList>
    </citation>
    <scope>NUCLEOTIDE SEQUENCE [LARGE SCALE GENOMIC DNA]</scope>
    <source>
        <strain evidence="8">JCM 16904</strain>
    </source>
</reference>
<dbReference type="Pfam" id="PF00440">
    <property type="entry name" value="TetR_N"/>
    <property type="match status" value="1"/>
</dbReference>
<gene>
    <name evidence="7" type="ORF">GCM10022224_019660</name>
</gene>
<dbReference type="Gene3D" id="1.10.357.10">
    <property type="entry name" value="Tetracycline Repressor, domain 2"/>
    <property type="match status" value="1"/>
</dbReference>
<dbReference type="PROSITE" id="PS50977">
    <property type="entry name" value="HTH_TETR_2"/>
    <property type="match status" value="1"/>
</dbReference>
<dbReference type="SUPFAM" id="SSF46689">
    <property type="entry name" value="Homeodomain-like"/>
    <property type="match status" value="1"/>
</dbReference>
<dbReference type="InterPro" id="IPR050109">
    <property type="entry name" value="HTH-type_TetR-like_transc_reg"/>
</dbReference>
<feature type="DNA-binding region" description="H-T-H motif" evidence="4">
    <location>
        <begin position="41"/>
        <end position="60"/>
    </location>
</feature>
<dbReference type="EMBL" id="BAAAZP010000033">
    <property type="protein sequence ID" value="GAA3656629.1"/>
    <property type="molecule type" value="Genomic_DNA"/>
</dbReference>
<comment type="caution">
    <text evidence="7">The sequence shown here is derived from an EMBL/GenBank/DDBJ whole genome shotgun (WGS) entry which is preliminary data.</text>
</comment>
<keyword evidence="3" id="KW-0804">Transcription</keyword>
<dbReference type="InterPro" id="IPR001647">
    <property type="entry name" value="HTH_TetR"/>
</dbReference>
<evidence type="ECO:0000256" key="1">
    <source>
        <dbReference type="ARBA" id="ARBA00023015"/>
    </source>
</evidence>
<dbReference type="InterPro" id="IPR036271">
    <property type="entry name" value="Tet_transcr_reg_TetR-rel_C_sf"/>
</dbReference>
<dbReference type="InterPro" id="IPR041490">
    <property type="entry name" value="KstR2_TetR_C"/>
</dbReference>
<feature type="domain" description="HTH tetR-type" evidence="6">
    <location>
        <begin position="18"/>
        <end position="78"/>
    </location>
</feature>
<protein>
    <submittedName>
        <fullName evidence="7">TetR/AcrR family transcriptional regulator</fullName>
    </submittedName>
</protein>
<feature type="region of interest" description="Disordered" evidence="5">
    <location>
        <begin position="1"/>
        <end position="20"/>
    </location>
</feature>
<proteinExistence type="predicted"/>
<keyword evidence="1" id="KW-0805">Transcription regulation</keyword>
<evidence type="ECO:0000256" key="4">
    <source>
        <dbReference type="PROSITE-ProRule" id="PRU00335"/>
    </source>
</evidence>
<keyword evidence="8" id="KW-1185">Reference proteome</keyword>
<evidence type="ECO:0000313" key="8">
    <source>
        <dbReference type="Proteomes" id="UP001500902"/>
    </source>
</evidence>
<dbReference type="Pfam" id="PF17932">
    <property type="entry name" value="TetR_C_24"/>
    <property type="match status" value="1"/>
</dbReference>
<evidence type="ECO:0000259" key="6">
    <source>
        <dbReference type="PROSITE" id="PS50977"/>
    </source>
</evidence>
<evidence type="ECO:0000313" key="7">
    <source>
        <dbReference type="EMBL" id="GAA3656629.1"/>
    </source>
</evidence>
<dbReference type="PANTHER" id="PTHR30055:SF234">
    <property type="entry name" value="HTH-TYPE TRANSCRIPTIONAL REGULATOR BETI"/>
    <property type="match status" value="1"/>
</dbReference>
<keyword evidence="2 4" id="KW-0238">DNA-binding</keyword>
<dbReference type="PANTHER" id="PTHR30055">
    <property type="entry name" value="HTH-TYPE TRANSCRIPTIONAL REGULATOR RUTR"/>
    <property type="match status" value="1"/>
</dbReference>
<evidence type="ECO:0000256" key="3">
    <source>
        <dbReference type="ARBA" id="ARBA00023163"/>
    </source>
</evidence>
<evidence type="ECO:0000256" key="2">
    <source>
        <dbReference type="ARBA" id="ARBA00023125"/>
    </source>
</evidence>
<evidence type="ECO:0000256" key="5">
    <source>
        <dbReference type="SAM" id="MobiDB-lite"/>
    </source>
</evidence>
<accession>A0ABP7BCK6</accession>
<name>A0ABP7BCK6_9ACTN</name>